<dbReference type="SMART" id="SM00387">
    <property type="entry name" value="HATPase_c"/>
    <property type="match status" value="1"/>
</dbReference>
<accession>A0ABP8G5F1</accession>
<dbReference type="EMBL" id="BAABFT010000003">
    <property type="protein sequence ID" value="GAA4317366.1"/>
    <property type="molecule type" value="Genomic_DNA"/>
</dbReference>
<dbReference type="PROSITE" id="PS50109">
    <property type="entry name" value="HIS_KIN"/>
    <property type="match status" value="1"/>
</dbReference>
<keyword evidence="4" id="KW-0808">Transferase</keyword>
<dbReference type="Gene3D" id="1.10.287.130">
    <property type="match status" value="1"/>
</dbReference>
<dbReference type="PRINTS" id="PR00344">
    <property type="entry name" value="BCTRLSENSOR"/>
</dbReference>
<keyword evidence="5" id="KW-0418">Kinase</keyword>
<dbReference type="InterPro" id="IPR036890">
    <property type="entry name" value="HATPase_C_sf"/>
</dbReference>
<evidence type="ECO:0000313" key="7">
    <source>
        <dbReference type="EMBL" id="GAA4317366.1"/>
    </source>
</evidence>
<comment type="caution">
    <text evidence="7">The sequence shown here is derived from an EMBL/GenBank/DDBJ whole genome shotgun (WGS) entry which is preliminary data.</text>
</comment>
<dbReference type="InterPro" id="IPR050351">
    <property type="entry name" value="BphY/WalK/GraS-like"/>
</dbReference>
<organism evidence="7 8">
    <name type="scientific">Mucilaginibacter gynuensis</name>
    <dbReference type="NCBI Taxonomy" id="1302236"/>
    <lineage>
        <taxon>Bacteria</taxon>
        <taxon>Pseudomonadati</taxon>
        <taxon>Bacteroidota</taxon>
        <taxon>Sphingobacteriia</taxon>
        <taxon>Sphingobacteriales</taxon>
        <taxon>Sphingobacteriaceae</taxon>
        <taxon>Mucilaginibacter</taxon>
    </lineage>
</organism>
<gene>
    <name evidence="7" type="ORF">GCM10023149_14890</name>
</gene>
<dbReference type="PANTHER" id="PTHR42878:SF15">
    <property type="entry name" value="BACTERIOPHYTOCHROME"/>
    <property type="match status" value="1"/>
</dbReference>
<name>A0ABP8G5F1_9SPHI</name>
<dbReference type="InterPro" id="IPR003661">
    <property type="entry name" value="HisK_dim/P_dom"/>
</dbReference>
<keyword evidence="8" id="KW-1185">Reference proteome</keyword>
<reference evidence="8" key="1">
    <citation type="journal article" date="2019" name="Int. J. Syst. Evol. Microbiol.">
        <title>The Global Catalogue of Microorganisms (GCM) 10K type strain sequencing project: providing services to taxonomists for standard genome sequencing and annotation.</title>
        <authorList>
            <consortium name="The Broad Institute Genomics Platform"/>
            <consortium name="The Broad Institute Genome Sequencing Center for Infectious Disease"/>
            <person name="Wu L."/>
            <person name="Ma J."/>
        </authorList>
    </citation>
    <scope>NUCLEOTIDE SEQUENCE [LARGE SCALE GENOMIC DNA]</scope>
    <source>
        <strain evidence="8">JCM 17705</strain>
    </source>
</reference>
<sequence length="430" mass="49441">MEALQGIMQNAKRLRYEALSAFAADLNKAAKYTEICDALSAHIKYIIDFFQLRLHHFNKGESGCFEMSRGECVFFKPRQDGLWKYEMEVFETGLPVNYFGDAIQEHKLLARSVFNNPKVAAVYSLPVSYFKDQKILITIAVKSQIHYIDIDFKFLKSIADLVANKLMQLDLLKKIENTNKELKAKNAQITKLNYDLEQTVNLRTAELTNANEELKTLFYRTSHDFRAPLANIMGLANIAKLVTKDKDALNLFEKCEEVAHKMDAMLSKLNVLSTYSYEHQIKPVDFRQILRELRAKFQDKLQEIGGRLIFDIVLDDEHLANPDTYVTILENLLENSINYHNTNLIVQVYILRYKNDLVIKFSDNGQGIPLKIIGKIYDMYYRGNSESTGSGLGLYVVRKLVRSLHGNIFAQSKPKKHTHFIIKVPLVQPS</sequence>
<dbReference type="InterPro" id="IPR005467">
    <property type="entry name" value="His_kinase_dom"/>
</dbReference>
<dbReference type="InterPro" id="IPR003594">
    <property type="entry name" value="HATPase_dom"/>
</dbReference>
<evidence type="ECO:0000259" key="6">
    <source>
        <dbReference type="PROSITE" id="PS50109"/>
    </source>
</evidence>
<keyword evidence="3" id="KW-0597">Phosphoprotein</keyword>
<dbReference type="SUPFAM" id="SSF55874">
    <property type="entry name" value="ATPase domain of HSP90 chaperone/DNA topoisomerase II/histidine kinase"/>
    <property type="match status" value="1"/>
</dbReference>
<dbReference type="CDD" id="cd00082">
    <property type="entry name" value="HisKA"/>
    <property type="match status" value="1"/>
</dbReference>
<comment type="catalytic activity">
    <reaction evidence="1">
        <text>ATP + protein L-histidine = ADP + protein N-phospho-L-histidine.</text>
        <dbReference type="EC" id="2.7.13.3"/>
    </reaction>
</comment>
<proteinExistence type="predicted"/>
<evidence type="ECO:0000256" key="1">
    <source>
        <dbReference type="ARBA" id="ARBA00000085"/>
    </source>
</evidence>
<evidence type="ECO:0000313" key="8">
    <source>
        <dbReference type="Proteomes" id="UP001500582"/>
    </source>
</evidence>
<dbReference type="Proteomes" id="UP001500582">
    <property type="component" value="Unassembled WGS sequence"/>
</dbReference>
<dbReference type="SUPFAM" id="SSF47384">
    <property type="entry name" value="Homodimeric domain of signal transducing histidine kinase"/>
    <property type="match status" value="1"/>
</dbReference>
<dbReference type="InterPro" id="IPR004358">
    <property type="entry name" value="Sig_transdc_His_kin-like_C"/>
</dbReference>
<evidence type="ECO:0000256" key="5">
    <source>
        <dbReference type="ARBA" id="ARBA00022777"/>
    </source>
</evidence>
<dbReference type="Pfam" id="PF02518">
    <property type="entry name" value="HATPase_c"/>
    <property type="match status" value="1"/>
</dbReference>
<protein>
    <recommendedName>
        <fullName evidence="2">histidine kinase</fullName>
        <ecNumber evidence="2">2.7.13.3</ecNumber>
    </recommendedName>
</protein>
<dbReference type="Gene3D" id="3.30.565.10">
    <property type="entry name" value="Histidine kinase-like ATPase, C-terminal domain"/>
    <property type="match status" value="1"/>
</dbReference>
<feature type="domain" description="Histidine kinase" evidence="6">
    <location>
        <begin position="220"/>
        <end position="428"/>
    </location>
</feature>
<dbReference type="CDD" id="cd00075">
    <property type="entry name" value="HATPase"/>
    <property type="match status" value="1"/>
</dbReference>
<dbReference type="PANTHER" id="PTHR42878">
    <property type="entry name" value="TWO-COMPONENT HISTIDINE KINASE"/>
    <property type="match status" value="1"/>
</dbReference>
<evidence type="ECO:0000256" key="2">
    <source>
        <dbReference type="ARBA" id="ARBA00012438"/>
    </source>
</evidence>
<evidence type="ECO:0000256" key="4">
    <source>
        <dbReference type="ARBA" id="ARBA00022679"/>
    </source>
</evidence>
<dbReference type="EC" id="2.7.13.3" evidence="2"/>
<dbReference type="InterPro" id="IPR036097">
    <property type="entry name" value="HisK_dim/P_sf"/>
</dbReference>
<evidence type="ECO:0000256" key="3">
    <source>
        <dbReference type="ARBA" id="ARBA00022553"/>
    </source>
</evidence>